<evidence type="ECO:0000256" key="1">
    <source>
        <dbReference type="SAM" id="MobiDB-lite"/>
    </source>
</evidence>
<dbReference type="Pfam" id="PF11951">
    <property type="entry name" value="Fungal_trans_2"/>
    <property type="match status" value="1"/>
</dbReference>
<proteinExistence type="predicted"/>
<feature type="compositionally biased region" description="Basic residues" evidence="1">
    <location>
        <begin position="33"/>
        <end position="55"/>
    </location>
</feature>
<organism evidence="2 3">
    <name type="scientific">Cadophora malorum</name>
    <dbReference type="NCBI Taxonomy" id="108018"/>
    <lineage>
        <taxon>Eukaryota</taxon>
        <taxon>Fungi</taxon>
        <taxon>Dikarya</taxon>
        <taxon>Ascomycota</taxon>
        <taxon>Pezizomycotina</taxon>
        <taxon>Leotiomycetes</taxon>
        <taxon>Helotiales</taxon>
        <taxon>Ploettnerulaceae</taxon>
        <taxon>Cadophora</taxon>
    </lineage>
</organism>
<sequence length="476" mass="53739">MSRDITHEDSDSNHELHFLTATDLAQFRDPQTKKKVRSHIQRGRQRNRKQAHHNRKGEFVLDTSMLAPTGSSSSNQANEKLGTALSVPHPSDLGSGRSDPFKRYPIDMSLRNHELFDHLQGKDCSMFKTLNRIGFLQLVQHEAAFRQIICTSSTDMARLRNVKEQDVEVASLSGKAIRSLSKLVADPMLCTGEEIIVSVLTFACHCVLFNDSHGILTHFQGLEEIIKRKGGIQGACSSQVLRTMIFWLDVNAAFLLDRPPRFLIPSDILPSLDPGLPNLSATSPLTRMRGSSIFVSAIANLVNLSQFIIKEMSVRDIWDDGVFAGLYVVPVISKFLSIPHNIINQNPVLLRQEMCRLGALLYLAGIRQRFGVELHLEIYVSKLKLVLAIPTQDHDVLLSLWLLVLGGVQSFLSEHHGWFVSATADLITRLQYSFWDEVMVALNQVVWIEGLLGAEFENFRMEITSILWEKSEYWLR</sequence>
<dbReference type="OrthoDB" id="4159781at2759"/>
<keyword evidence="3" id="KW-1185">Reference proteome</keyword>
<dbReference type="InterPro" id="IPR021858">
    <property type="entry name" value="Fun_TF"/>
</dbReference>
<evidence type="ECO:0000313" key="3">
    <source>
        <dbReference type="Proteomes" id="UP000664132"/>
    </source>
</evidence>
<gene>
    <name evidence="2" type="ORF">IFR04_011481</name>
</gene>
<name>A0A8H7TAA6_9HELO</name>
<reference evidence="2" key="1">
    <citation type="submission" date="2021-02" db="EMBL/GenBank/DDBJ databases">
        <title>Genome sequence Cadophora malorum strain M34.</title>
        <authorList>
            <person name="Stefanovic E."/>
            <person name="Vu D."/>
            <person name="Scully C."/>
            <person name="Dijksterhuis J."/>
            <person name="Roader J."/>
            <person name="Houbraken J."/>
        </authorList>
    </citation>
    <scope>NUCLEOTIDE SEQUENCE</scope>
    <source>
        <strain evidence="2">M34</strain>
    </source>
</reference>
<feature type="region of interest" description="Disordered" evidence="1">
    <location>
        <begin position="22"/>
        <end position="77"/>
    </location>
</feature>
<dbReference type="Proteomes" id="UP000664132">
    <property type="component" value="Unassembled WGS sequence"/>
</dbReference>
<dbReference type="AlphaFoldDB" id="A0A8H7TAA6"/>
<comment type="caution">
    <text evidence="2">The sequence shown here is derived from an EMBL/GenBank/DDBJ whole genome shotgun (WGS) entry which is preliminary data.</text>
</comment>
<dbReference type="EMBL" id="JAFJYH010000224">
    <property type="protein sequence ID" value="KAG4415385.1"/>
    <property type="molecule type" value="Genomic_DNA"/>
</dbReference>
<evidence type="ECO:0000313" key="2">
    <source>
        <dbReference type="EMBL" id="KAG4415385.1"/>
    </source>
</evidence>
<accession>A0A8H7TAA6</accession>
<dbReference type="PANTHER" id="PTHR37540:SF10">
    <property type="entry name" value="SIGMA-70 REGION 2 FAMILY PROTEIN"/>
    <property type="match status" value="1"/>
</dbReference>
<dbReference type="PANTHER" id="PTHR37540">
    <property type="entry name" value="TRANSCRIPTION FACTOR (ACR-2), PUTATIVE-RELATED-RELATED"/>
    <property type="match status" value="1"/>
</dbReference>
<protein>
    <submittedName>
        <fullName evidence="2">Uncharacterized protein</fullName>
    </submittedName>
</protein>